<feature type="domain" description="DUF4825" evidence="1">
    <location>
        <begin position="42"/>
        <end position="125"/>
    </location>
</feature>
<dbReference type="EMBL" id="QJJR01000010">
    <property type="protein sequence ID" value="PXW89184.1"/>
    <property type="molecule type" value="Genomic_DNA"/>
</dbReference>
<sequence>MIKSQRRIFLLILGSILLILLILIILILSACQTQAESVTSVLDYKGSYVGDNTAISAISRTVSSTDTIDHFKLQTKEEPYGVHIYYLTEDRSYTMTTINQESHRQSLYLYYLIDNVDYLVLHFNDHIIRTERTMYANDLKIFAKEANLSEKFINNYIVTTYLND</sequence>
<comment type="caution">
    <text evidence="2">The sequence shown here is derived from an EMBL/GenBank/DDBJ whole genome shotgun (WGS) entry which is preliminary data.</text>
</comment>
<name>A0A2V3W7Q1_9BACI</name>
<dbReference type="Pfam" id="PF16107">
    <property type="entry name" value="DUF4825"/>
    <property type="match status" value="1"/>
</dbReference>
<reference evidence="2 3" key="1">
    <citation type="submission" date="2018-05" db="EMBL/GenBank/DDBJ databases">
        <title>Genomic Encyclopedia of Type Strains, Phase IV (KMG-IV): sequencing the most valuable type-strain genomes for metagenomic binning, comparative biology and taxonomic classification.</title>
        <authorList>
            <person name="Goeker M."/>
        </authorList>
    </citation>
    <scope>NUCLEOTIDE SEQUENCE [LARGE SCALE GENOMIC DNA]</scope>
    <source>
        <strain evidence="2 3">DSM 22440</strain>
    </source>
</reference>
<dbReference type="OrthoDB" id="2352542at2"/>
<keyword evidence="3" id="KW-1185">Reference proteome</keyword>
<dbReference type="Proteomes" id="UP000247922">
    <property type="component" value="Unassembled WGS sequence"/>
</dbReference>
<dbReference type="AlphaFoldDB" id="A0A2V3W7Q1"/>
<gene>
    <name evidence="2" type="ORF">DES38_11045</name>
</gene>
<dbReference type="PROSITE" id="PS51257">
    <property type="entry name" value="PROKAR_LIPOPROTEIN"/>
    <property type="match status" value="1"/>
</dbReference>
<evidence type="ECO:0000259" key="1">
    <source>
        <dbReference type="Pfam" id="PF16107"/>
    </source>
</evidence>
<evidence type="ECO:0000313" key="2">
    <source>
        <dbReference type="EMBL" id="PXW89184.1"/>
    </source>
</evidence>
<dbReference type="RefSeq" id="WP_110251739.1">
    <property type="nucleotide sequence ID" value="NZ_QJJR01000010.1"/>
</dbReference>
<dbReference type="InterPro" id="IPR032250">
    <property type="entry name" value="DUF4825"/>
</dbReference>
<protein>
    <submittedName>
        <fullName evidence="2">Uncharacterized protein DUF4825</fullName>
    </submittedName>
</protein>
<proteinExistence type="predicted"/>
<evidence type="ECO:0000313" key="3">
    <source>
        <dbReference type="Proteomes" id="UP000247922"/>
    </source>
</evidence>
<organism evidence="2 3">
    <name type="scientific">Streptohalobacillus salinus</name>
    <dbReference type="NCBI Taxonomy" id="621096"/>
    <lineage>
        <taxon>Bacteria</taxon>
        <taxon>Bacillati</taxon>
        <taxon>Bacillota</taxon>
        <taxon>Bacilli</taxon>
        <taxon>Bacillales</taxon>
        <taxon>Bacillaceae</taxon>
        <taxon>Streptohalobacillus</taxon>
    </lineage>
</organism>
<accession>A0A2V3W7Q1</accession>